<dbReference type="PIRSF" id="PIRSF031501">
    <property type="entry name" value="QueT"/>
    <property type="match status" value="1"/>
</dbReference>
<sequence>MNKKDSQKVHFMAQASMIAAIYTALTLALSPVSYGPVQFRISEALCILPYFTPAAVPGLFLGCLISNGIGAAMGTTVALDMIFGSLATLIGALGSRAVRKKRWLVCIPPILSNTIIVPWVLRYAYGSPDMIPFMMLTVGIGEVLAVGVLGNILLAMLERYKGRIFRQMAV</sequence>
<reference evidence="2" key="1">
    <citation type="submission" date="2020-10" db="EMBL/GenBank/DDBJ databases">
        <authorList>
            <person name="Gilroy R."/>
        </authorList>
    </citation>
    <scope>NUCLEOTIDE SEQUENCE</scope>
    <source>
        <strain evidence="2">CHK123-3438</strain>
    </source>
</reference>
<feature type="transmembrane region" description="Helical" evidence="1">
    <location>
        <begin position="133"/>
        <end position="157"/>
    </location>
</feature>
<dbReference type="AlphaFoldDB" id="A0A9D1GIW0"/>
<keyword evidence="1" id="KW-0472">Membrane</keyword>
<name>A0A9D1GIW0_9FIRM</name>
<dbReference type="InterPro" id="IPR010387">
    <property type="entry name" value="QueT"/>
</dbReference>
<feature type="transmembrane region" description="Helical" evidence="1">
    <location>
        <begin position="44"/>
        <end position="65"/>
    </location>
</feature>
<organism evidence="2 3">
    <name type="scientific">Candidatus Caccovicinus merdipullorum</name>
    <dbReference type="NCBI Taxonomy" id="2840724"/>
    <lineage>
        <taxon>Bacteria</taxon>
        <taxon>Bacillati</taxon>
        <taxon>Bacillota</taxon>
        <taxon>Clostridia</taxon>
        <taxon>Eubacteriales</taxon>
        <taxon>Candidatus Caccovicinus</taxon>
    </lineage>
</organism>
<proteinExistence type="predicted"/>
<dbReference type="PANTHER" id="PTHR40044">
    <property type="entry name" value="INTEGRAL MEMBRANE PROTEIN-RELATED"/>
    <property type="match status" value="1"/>
</dbReference>
<protein>
    <submittedName>
        <fullName evidence="2">QueT transporter family protein</fullName>
    </submittedName>
</protein>
<keyword evidence="1" id="KW-1133">Transmembrane helix</keyword>
<dbReference type="PANTHER" id="PTHR40044:SF1">
    <property type="entry name" value="INTEGRAL MEMBRANE PROTEIN"/>
    <property type="match status" value="1"/>
</dbReference>
<evidence type="ECO:0000256" key="1">
    <source>
        <dbReference type="SAM" id="Phobius"/>
    </source>
</evidence>
<accession>A0A9D1GIW0</accession>
<gene>
    <name evidence="2" type="ORF">IAB60_03340</name>
</gene>
<dbReference type="Proteomes" id="UP000886860">
    <property type="component" value="Unassembled WGS sequence"/>
</dbReference>
<dbReference type="EMBL" id="DVKS01000055">
    <property type="protein sequence ID" value="HIT41129.1"/>
    <property type="molecule type" value="Genomic_DNA"/>
</dbReference>
<feature type="transmembrane region" description="Helical" evidence="1">
    <location>
        <begin position="12"/>
        <end position="32"/>
    </location>
</feature>
<reference evidence="2" key="2">
    <citation type="journal article" date="2021" name="PeerJ">
        <title>Extensive microbial diversity within the chicken gut microbiome revealed by metagenomics and culture.</title>
        <authorList>
            <person name="Gilroy R."/>
            <person name="Ravi A."/>
            <person name="Getino M."/>
            <person name="Pursley I."/>
            <person name="Horton D.L."/>
            <person name="Alikhan N.F."/>
            <person name="Baker D."/>
            <person name="Gharbi K."/>
            <person name="Hall N."/>
            <person name="Watson M."/>
            <person name="Adriaenssens E.M."/>
            <person name="Foster-Nyarko E."/>
            <person name="Jarju S."/>
            <person name="Secka A."/>
            <person name="Antonio M."/>
            <person name="Oren A."/>
            <person name="Chaudhuri R.R."/>
            <person name="La Ragione R."/>
            <person name="Hildebrand F."/>
            <person name="Pallen M.J."/>
        </authorList>
    </citation>
    <scope>NUCLEOTIDE SEQUENCE</scope>
    <source>
        <strain evidence="2">CHK123-3438</strain>
    </source>
</reference>
<evidence type="ECO:0000313" key="3">
    <source>
        <dbReference type="Proteomes" id="UP000886860"/>
    </source>
</evidence>
<feature type="transmembrane region" description="Helical" evidence="1">
    <location>
        <begin position="103"/>
        <end position="121"/>
    </location>
</feature>
<dbReference type="Pfam" id="PF06177">
    <property type="entry name" value="QueT"/>
    <property type="match status" value="1"/>
</dbReference>
<comment type="caution">
    <text evidence="2">The sequence shown here is derived from an EMBL/GenBank/DDBJ whole genome shotgun (WGS) entry which is preliminary data.</text>
</comment>
<feature type="transmembrane region" description="Helical" evidence="1">
    <location>
        <begin position="71"/>
        <end position="91"/>
    </location>
</feature>
<keyword evidence="1" id="KW-0812">Transmembrane</keyword>
<evidence type="ECO:0000313" key="2">
    <source>
        <dbReference type="EMBL" id="HIT41129.1"/>
    </source>
</evidence>